<organism evidence="3 4">
    <name type="scientific">Coleophoma crateriformis</name>
    <dbReference type="NCBI Taxonomy" id="565419"/>
    <lineage>
        <taxon>Eukaryota</taxon>
        <taxon>Fungi</taxon>
        <taxon>Dikarya</taxon>
        <taxon>Ascomycota</taxon>
        <taxon>Pezizomycotina</taxon>
        <taxon>Leotiomycetes</taxon>
        <taxon>Helotiales</taxon>
        <taxon>Dermateaceae</taxon>
        <taxon>Coleophoma</taxon>
    </lineage>
</organism>
<gene>
    <name evidence="3" type="ORF">BP5796_10706</name>
</gene>
<dbReference type="EMBL" id="PDLN01000016">
    <property type="protein sequence ID" value="RDW64204.1"/>
    <property type="molecule type" value="Genomic_DNA"/>
</dbReference>
<sequence length="1165" mass="128138">MNGTTKAIRRSRESDHQNGLECDEKGKGIKRWWRNGSKLSQRSRHPNPSISSTFEEQPAICSSPLCGEPPSSRSDVESSTTEPKSARLVGKQVLRGRTMERGPRLEDPLARATSRTKIQDASIEVDMRPIQKRFSRSSTLFEDPTDPRAILEDTLLEPLPNESLRSSMSSVSARLQSSVSLPESPATSPVFSSILRANTSPSMTLNLNDNPVTERSPNPLQTVFNDRPTLYPVSTMSSEKLAQVLPDIDHLEYLAIKSSSSLWSLPHLELPKANSGSVPSIAARLPTEILHKIYEELGPADFNAARHTCRNWFHSSLKQSLLEAMLRRGGWSSSISVGILPEQTIDANLELPVCDEWTLSKRLSRECALGPDWTGNGLKERYSYQSSVSSTPDLRCSLIQTAELDFNDIAIQHAGIDFAGIIFTVSGCGRFLMVANGCLIYIYELNRSHRGNDFMSVTNAGSLRPVTSIIAPRRVLACSMDTSSNRYAVAALLDGRMGLVCDISSQKFSNPGNGSQKVAVKISSDTQDSLANDAKNRNFQRTAMLERVTLQGSAPRTSRSRSSTMPSSVYSGITTTGTDRRSYSPAIVEKAIGGDWQDSLPRNPPSSLYAGPSSKFTSSIKTTHNKSYFSGEFLTRRSHHGCEIPVDNGPRSIYRNICSYDDPPRSVAICPQRRCVAFGCSAGIELHWVDALTGQDLNRWFPLTAPSDYLFFLPPRRSVDSAKKLRLISSAAEPGERAAIGSRVFGEKARSSPFWGKLGWMPKHESEDQSQGFLEKLRRESSSRARGSSWRNHSDHYRAVPLSDGYHILFTDPTTGHLSLGSDAPIGGPTKLLRKIWFRGPLDDISPVCYASGSDLRYGVRIVAAFGAGEEQSIWLFSVPGDIFNASSRSQFTRSGTAWLRPSLDQNSANIDWVPWWRNQTMQNCPGGEPDSALGSQLKGTWPTEVRGQQIGSCKGLVDLSIDSGPDMAIWAFSKEGQAKVWQINTGQHKVARKSIVTRDGTIRELDFEGDIEMCDVSLATPSPELLYAAESLKQDSSQSSSSTPEEPVHRSFDGTTSMAAYNLIFNRKDRSGSSRGSSGNHAQRGTECNGDVLMDDLLRVHASIDQADSDDSLETMVLAHHWGESLYHTSRRVGRGGNQGRRQAQGGDMIEELTGVANIDIEVR</sequence>
<feature type="region of interest" description="Disordered" evidence="1">
    <location>
        <begin position="1"/>
        <end position="90"/>
    </location>
</feature>
<feature type="region of interest" description="Disordered" evidence="1">
    <location>
        <begin position="1070"/>
        <end position="1089"/>
    </location>
</feature>
<evidence type="ECO:0000256" key="1">
    <source>
        <dbReference type="SAM" id="MobiDB-lite"/>
    </source>
</evidence>
<keyword evidence="4" id="KW-1185">Reference proteome</keyword>
<protein>
    <recommendedName>
        <fullName evidence="2">F-box domain-containing protein</fullName>
    </recommendedName>
</protein>
<comment type="caution">
    <text evidence="3">The sequence shown here is derived from an EMBL/GenBank/DDBJ whole genome shotgun (WGS) entry which is preliminary data.</text>
</comment>
<proteinExistence type="predicted"/>
<feature type="region of interest" description="Disordered" evidence="1">
    <location>
        <begin position="1032"/>
        <end position="1054"/>
    </location>
</feature>
<feature type="region of interest" description="Disordered" evidence="1">
    <location>
        <begin position="595"/>
        <end position="615"/>
    </location>
</feature>
<dbReference type="InterPro" id="IPR001810">
    <property type="entry name" value="F-box_dom"/>
</dbReference>
<evidence type="ECO:0000259" key="2">
    <source>
        <dbReference type="PROSITE" id="PS50181"/>
    </source>
</evidence>
<feature type="region of interest" description="Disordered" evidence="1">
    <location>
        <begin position="549"/>
        <end position="577"/>
    </location>
</feature>
<dbReference type="SUPFAM" id="SSF81383">
    <property type="entry name" value="F-box domain"/>
    <property type="match status" value="1"/>
</dbReference>
<name>A0A3D8QRS6_9HELO</name>
<evidence type="ECO:0000313" key="3">
    <source>
        <dbReference type="EMBL" id="RDW64204.1"/>
    </source>
</evidence>
<dbReference type="InterPro" id="IPR036047">
    <property type="entry name" value="F-box-like_dom_sf"/>
</dbReference>
<accession>A0A3D8QRS6</accession>
<dbReference type="Pfam" id="PF00646">
    <property type="entry name" value="F-box"/>
    <property type="match status" value="1"/>
</dbReference>
<feature type="domain" description="F-box" evidence="2">
    <location>
        <begin position="279"/>
        <end position="329"/>
    </location>
</feature>
<feature type="compositionally biased region" description="Polar residues" evidence="1">
    <location>
        <begin position="71"/>
        <end position="83"/>
    </location>
</feature>
<dbReference type="Proteomes" id="UP000256328">
    <property type="component" value="Unassembled WGS sequence"/>
</dbReference>
<feature type="compositionally biased region" description="Low complexity" evidence="1">
    <location>
        <begin position="553"/>
        <end position="568"/>
    </location>
</feature>
<feature type="compositionally biased region" description="Polar residues" evidence="1">
    <location>
        <begin position="46"/>
        <end position="55"/>
    </location>
</feature>
<reference evidence="3 4" key="1">
    <citation type="journal article" date="2018" name="IMA Fungus">
        <title>IMA Genome-F 9: Draft genome sequence of Annulohypoxylon stygium, Aspergillus mulundensis, Berkeleyomyces basicola (syn. Thielaviopsis basicola), Ceratocystis smalleyi, two Cercospora beticola strains, Coleophoma cylindrospora, Fusarium fracticaudum, Phialophora cf. hyalina, and Morchella septimelata.</title>
        <authorList>
            <person name="Wingfield B.D."/>
            <person name="Bills G.F."/>
            <person name="Dong Y."/>
            <person name="Huang W."/>
            <person name="Nel W.J."/>
            <person name="Swalarsk-Parry B.S."/>
            <person name="Vaghefi N."/>
            <person name="Wilken P.M."/>
            <person name="An Z."/>
            <person name="de Beer Z.W."/>
            <person name="De Vos L."/>
            <person name="Chen L."/>
            <person name="Duong T.A."/>
            <person name="Gao Y."/>
            <person name="Hammerbacher A."/>
            <person name="Kikkert J.R."/>
            <person name="Li Y."/>
            <person name="Li H."/>
            <person name="Li K."/>
            <person name="Li Q."/>
            <person name="Liu X."/>
            <person name="Ma X."/>
            <person name="Naidoo K."/>
            <person name="Pethybridge S.J."/>
            <person name="Sun J."/>
            <person name="Steenkamp E.T."/>
            <person name="van der Nest M.A."/>
            <person name="van Wyk S."/>
            <person name="Wingfield M.J."/>
            <person name="Xiong C."/>
            <person name="Yue Q."/>
            <person name="Zhang X."/>
        </authorList>
    </citation>
    <scope>NUCLEOTIDE SEQUENCE [LARGE SCALE GENOMIC DNA]</scope>
    <source>
        <strain evidence="3 4">BP5796</strain>
    </source>
</reference>
<evidence type="ECO:0000313" key="4">
    <source>
        <dbReference type="Proteomes" id="UP000256328"/>
    </source>
</evidence>
<dbReference type="AlphaFoldDB" id="A0A3D8QRS6"/>
<dbReference type="OrthoDB" id="1689567at2759"/>
<feature type="compositionally biased region" description="Basic and acidic residues" evidence="1">
    <location>
        <begin position="10"/>
        <end position="27"/>
    </location>
</feature>
<dbReference type="PROSITE" id="PS50181">
    <property type="entry name" value="FBOX"/>
    <property type="match status" value="1"/>
</dbReference>